<gene>
    <name evidence="1" type="ORF">CEXT_157381</name>
</gene>
<reference evidence="1 2" key="1">
    <citation type="submission" date="2021-06" db="EMBL/GenBank/DDBJ databases">
        <title>Caerostris extrusa draft genome.</title>
        <authorList>
            <person name="Kono N."/>
            <person name="Arakawa K."/>
        </authorList>
    </citation>
    <scope>NUCLEOTIDE SEQUENCE [LARGE SCALE GENOMIC DNA]</scope>
</reference>
<name>A0AAV4NDC9_CAEEX</name>
<accession>A0AAV4NDC9</accession>
<dbReference type="AlphaFoldDB" id="A0AAV4NDC9"/>
<dbReference type="EMBL" id="BPLR01003268">
    <property type="protein sequence ID" value="GIX82780.1"/>
    <property type="molecule type" value="Genomic_DNA"/>
</dbReference>
<protein>
    <submittedName>
        <fullName evidence="1">Uncharacterized protein</fullName>
    </submittedName>
</protein>
<dbReference type="Proteomes" id="UP001054945">
    <property type="component" value="Unassembled WGS sequence"/>
</dbReference>
<evidence type="ECO:0000313" key="1">
    <source>
        <dbReference type="EMBL" id="GIX82780.1"/>
    </source>
</evidence>
<organism evidence="1 2">
    <name type="scientific">Caerostris extrusa</name>
    <name type="common">Bark spider</name>
    <name type="synonym">Caerostris bankana</name>
    <dbReference type="NCBI Taxonomy" id="172846"/>
    <lineage>
        <taxon>Eukaryota</taxon>
        <taxon>Metazoa</taxon>
        <taxon>Ecdysozoa</taxon>
        <taxon>Arthropoda</taxon>
        <taxon>Chelicerata</taxon>
        <taxon>Arachnida</taxon>
        <taxon>Araneae</taxon>
        <taxon>Araneomorphae</taxon>
        <taxon>Entelegynae</taxon>
        <taxon>Araneoidea</taxon>
        <taxon>Araneidae</taxon>
        <taxon>Caerostris</taxon>
    </lineage>
</organism>
<evidence type="ECO:0000313" key="2">
    <source>
        <dbReference type="Proteomes" id="UP001054945"/>
    </source>
</evidence>
<proteinExistence type="predicted"/>
<keyword evidence="2" id="KW-1185">Reference proteome</keyword>
<sequence>MGITLLANEAGKFFSSHVKKRDKPLDSSAPSISDNLPLLKPWTESERSLMIGSGATKTGDFKNLIDFDCRPDRDVNLHRGYTRVMSLEGSFVFDQVCVNDTGKFLSLR</sequence>
<comment type="caution">
    <text evidence="1">The sequence shown here is derived from an EMBL/GenBank/DDBJ whole genome shotgun (WGS) entry which is preliminary data.</text>
</comment>